<evidence type="ECO:0000313" key="2">
    <source>
        <dbReference type="Ensembl" id="ENSCAFP00000050447.1"/>
    </source>
</evidence>
<evidence type="ECO:0000313" key="3">
    <source>
        <dbReference type="Ensembl" id="ENSCAFP00030028283.1"/>
    </source>
</evidence>
<dbReference type="Pfam" id="PF01217">
    <property type="entry name" value="Clat_adaptor_s"/>
    <property type="match status" value="1"/>
</dbReference>
<accession>A0A8C0TNB0</accession>
<reference evidence="3" key="3">
    <citation type="submission" date="2019-03" db="EMBL/GenBank/DDBJ databases">
        <authorList>
            <person name="Warren W.C."/>
            <person name="Johnson G.S."/>
        </authorList>
    </citation>
    <scope>NUCLEOTIDE SEQUENCE [LARGE SCALE GENOMIC DNA]</scope>
    <source>
        <strain evidence="3">Basenji</strain>
    </source>
</reference>
<dbReference type="Ensembl" id="ENSCAFT00000066497.2">
    <property type="protein sequence ID" value="ENSCAFP00000050447.1"/>
    <property type="gene ID" value="ENSCAFG00000049084.2"/>
</dbReference>
<evidence type="ECO:0000259" key="1">
    <source>
        <dbReference type="Pfam" id="PF01217"/>
    </source>
</evidence>
<dbReference type="Gene3D" id="3.30.450.60">
    <property type="match status" value="1"/>
</dbReference>
<dbReference type="Proteomes" id="UP000002254">
    <property type="component" value="Chromosome 35"/>
</dbReference>
<reference evidence="4" key="2">
    <citation type="submission" date="2018-10" db="EMBL/GenBank/DDBJ databases">
        <title>De novo assembly of a Great Dane genome.</title>
        <authorList>
            <person name="Kidd J.M."/>
            <person name="Pendleton A.L."/>
            <person name="Shen F."/>
            <person name="Emery S."/>
        </authorList>
    </citation>
    <scope>NUCLEOTIDE SEQUENCE [LARGE SCALE GENOMIC DNA]</scope>
    <source>
        <strain evidence="4">Great Dane</strain>
    </source>
</reference>
<organism evidence="4 6">
    <name type="scientific">Canis lupus familiaris</name>
    <name type="common">Dog</name>
    <name type="synonym">Canis familiaris</name>
    <dbReference type="NCBI Taxonomy" id="9615"/>
    <lineage>
        <taxon>Eukaryota</taxon>
        <taxon>Metazoa</taxon>
        <taxon>Chordata</taxon>
        <taxon>Craniata</taxon>
        <taxon>Vertebrata</taxon>
        <taxon>Euteleostomi</taxon>
        <taxon>Mammalia</taxon>
        <taxon>Eutheria</taxon>
        <taxon>Laurasiatheria</taxon>
        <taxon>Carnivora</taxon>
        <taxon>Caniformia</taxon>
        <taxon>Canidae</taxon>
        <taxon>Canis</taxon>
    </lineage>
</organism>
<name>A0A8C0TNB0_CANLF</name>
<dbReference type="InterPro" id="IPR022775">
    <property type="entry name" value="AP_mu_sigma_su"/>
</dbReference>
<feature type="domain" description="AP complex mu/sigma subunit" evidence="1">
    <location>
        <begin position="2"/>
        <end position="67"/>
    </location>
</feature>
<dbReference type="Proteomes" id="UP000694542">
    <property type="component" value="Chromosome 35"/>
</dbReference>
<reference evidence="4" key="4">
    <citation type="submission" date="2025-05" db="UniProtKB">
        <authorList>
            <consortium name="Ensembl"/>
        </authorList>
    </citation>
    <scope>IDENTIFICATION</scope>
</reference>
<sequence length="81" mass="9578">VIRAILIFNNLGKQWLSTFYLPYSEDPQQQTVGEILHLVSKKGEINFLQEKFQTYIPYSQISHILFILETCVYMKTERPIL</sequence>
<reference evidence="2 5" key="1">
    <citation type="journal article" date="2005" name="Nature">
        <title>Genome sequence, comparative analysis and haplotype structure of the domestic dog.</title>
        <authorList>
            <consortium name="Broad Sequencing Platform"/>
            <person name="Lindblad-Toh K."/>
            <person name="Wade C.M."/>
            <person name="Mikkelsen T.S."/>
            <person name="Karlsson E.K."/>
            <person name="Jaffe D.B."/>
            <person name="Kamal M."/>
            <person name="Clamp M."/>
            <person name="Chang J.L."/>
            <person name="Kulbokas E.J. III"/>
            <person name="Zody M.C."/>
            <person name="Mauceli E."/>
            <person name="Xie X."/>
            <person name="Breen M."/>
            <person name="Wayne R.K."/>
            <person name="Ostrander E.A."/>
            <person name="Ponting C.P."/>
            <person name="Galibert F."/>
            <person name="Smith D.R."/>
            <person name="DeJong P.J."/>
            <person name="Kirkness E."/>
            <person name="Alvarez P."/>
            <person name="Biagi T."/>
            <person name="Brockman W."/>
            <person name="Butler J."/>
            <person name="Chin C.W."/>
            <person name="Cook A."/>
            <person name="Cuff J."/>
            <person name="Daly M.J."/>
            <person name="DeCaprio D."/>
            <person name="Gnerre S."/>
            <person name="Grabherr M."/>
            <person name="Kellis M."/>
            <person name="Kleber M."/>
            <person name="Bardeleben C."/>
            <person name="Goodstadt L."/>
            <person name="Heger A."/>
            <person name="Hitte C."/>
            <person name="Kim L."/>
            <person name="Koepfli K.P."/>
            <person name="Parker H.G."/>
            <person name="Pollinger J.P."/>
            <person name="Searle S.M."/>
            <person name="Sutter N.B."/>
            <person name="Thomas R."/>
            <person name="Webber C."/>
            <person name="Baldwin J."/>
            <person name="Abebe A."/>
            <person name="Abouelleil A."/>
            <person name="Aftuck L."/>
            <person name="Ait-Zahra M."/>
            <person name="Aldredge T."/>
            <person name="Allen N."/>
            <person name="An P."/>
            <person name="Anderson S."/>
            <person name="Antoine C."/>
            <person name="Arachchi H."/>
            <person name="Aslam A."/>
            <person name="Ayotte L."/>
            <person name="Bachantsang P."/>
            <person name="Barry A."/>
            <person name="Bayul T."/>
            <person name="Benamara M."/>
            <person name="Berlin A."/>
            <person name="Bessette D."/>
            <person name="Blitshteyn B."/>
            <person name="Bloom T."/>
            <person name="Blye J."/>
            <person name="Boguslavskiy L."/>
            <person name="Bonnet C."/>
            <person name="Boukhgalter B."/>
            <person name="Brown A."/>
            <person name="Cahill P."/>
            <person name="Calixte N."/>
            <person name="Camarata J."/>
            <person name="Cheshatsang Y."/>
            <person name="Chu J."/>
            <person name="Citroen M."/>
            <person name="Collymore A."/>
            <person name="Cooke P."/>
            <person name="Dawoe T."/>
            <person name="Daza R."/>
            <person name="Decktor K."/>
            <person name="DeGray S."/>
            <person name="Dhargay N."/>
            <person name="Dooley K."/>
            <person name="Dooley K."/>
            <person name="Dorje P."/>
            <person name="Dorjee K."/>
            <person name="Dorris L."/>
            <person name="Duffey N."/>
            <person name="Dupes A."/>
            <person name="Egbiremolen O."/>
            <person name="Elong R."/>
            <person name="Falk J."/>
            <person name="Farina A."/>
            <person name="Faro S."/>
            <person name="Ferguson D."/>
            <person name="Ferreira P."/>
            <person name="Fisher S."/>
            <person name="FitzGerald M."/>
            <person name="Foley K."/>
            <person name="Foley C."/>
            <person name="Franke A."/>
            <person name="Friedrich D."/>
            <person name="Gage D."/>
            <person name="Garber M."/>
            <person name="Gearin G."/>
            <person name="Giannoukos G."/>
            <person name="Goode T."/>
            <person name="Goyette A."/>
            <person name="Graham J."/>
            <person name="Grandbois E."/>
            <person name="Gyaltsen K."/>
            <person name="Hafez N."/>
            <person name="Hagopian D."/>
            <person name="Hagos B."/>
            <person name="Hall J."/>
            <person name="Healy C."/>
            <person name="Hegarty R."/>
            <person name="Honan T."/>
            <person name="Horn A."/>
            <person name="Houde N."/>
            <person name="Hughes L."/>
            <person name="Hunnicutt L."/>
            <person name="Husby M."/>
            <person name="Jester B."/>
            <person name="Jones C."/>
            <person name="Kamat A."/>
            <person name="Kanga B."/>
            <person name="Kells C."/>
            <person name="Khazanovich D."/>
            <person name="Kieu A.C."/>
            <person name="Kisner P."/>
            <person name="Kumar M."/>
            <person name="Lance K."/>
            <person name="Landers T."/>
            <person name="Lara M."/>
            <person name="Lee W."/>
            <person name="Leger J.P."/>
            <person name="Lennon N."/>
            <person name="Leuper L."/>
            <person name="LeVine S."/>
            <person name="Liu J."/>
            <person name="Liu X."/>
            <person name="Lokyitsang Y."/>
            <person name="Lokyitsang T."/>
            <person name="Lui A."/>
            <person name="Macdonald J."/>
            <person name="Major J."/>
            <person name="Marabella R."/>
            <person name="Maru K."/>
            <person name="Matthews C."/>
            <person name="McDonough S."/>
            <person name="Mehta T."/>
            <person name="Meldrim J."/>
            <person name="Melnikov A."/>
            <person name="Meneus L."/>
            <person name="Mihalev A."/>
            <person name="Mihova T."/>
            <person name="Miller K."/>
            <person name="Mittelman R."/>
            <person name="Mlenga V."/>
            <person name="Mulrain L."/>
            <person name="Munson G."/>
            <person name="Navidi A."/>
            <person name="Naylor J."/>
            <person name="Nguyen T."/>
            <person name="Nguyen N."/>
            <person name="Nguyen C."/>
            <person name="Nguyen T."/>
            <person name="Nicol R."/>
            <person name="Norbu N."/>
            <person name="Norbu C."/>
            <person name="Novod N."/>
            <person name="Nyima T."/>
            <person name="Olandt P."/>
            <person name="O'Neill B."/>
            <person name="O'Neill K."/>
            <person name="Osman S."/>
            <person name="Oyono L."/>
            <person name="Patti C."/>
            <person name="Perrin D."/>
            <person name="Phunkhang P."/>
            <person name="Pierre F."/>
            <person name="Priest M."/>
            <person name="Rachupka A."/>
            <person name="Raghuraman S."/>
            <person name="Rameau R."/>
            <person name="Ray V."/>
            <person name="Raymond C."/>
            <person name="Rege F."/>
            <person name="Rise C."/>
            <person name="Rogers J."/>
            <person name="Rogov P."/>
            <person name="Sahalie J."/>
            <person name="Settipalli S."/>
            <person name="Sharpe T."/>
            <person name="Shea T."/>
            <person name="Sheehan M."/>
            <person name="Sherpa N."/>
            <person name="Shi J."/>
            <person name="Shih D."/>
            <person name="Sloan J."/>
            <person name="Smith C."/>
            <person name="Sparrow T."/>
            <person name="Stalker J."/>
            <person name="Stange-Thomann N."/>
            <person name="Stavropoulos S."/>
            <person name="Stone C."/>
            <person name="Stone S."/>
            <person name="Sykes S."/>
            <person name="Tchuinga P."/>
            <person name="Tenzing P."/>
            <person name="Tesfaye S."/>
            <person name="Thoulutsang D."/>
            <person name="Thoulutsang Y."/>
            <person name="Topham K."/>
            <person name="Topping I."/>
            <person name="Tsamla T."/>
            <person name="Vassiliev H."/>
            <person name="Venkataraman V."/>
            <person name="Vo A."/>
            <person name="Wangchuk T."/>
            <person name="Wangdi T."/>
            <person name="Weiand M."/>
            <person name="Wilkinson J."/>
            <person name="Wilson A."/>
            <person name="Yadav S."/>
            <person name="Yang S."/>
            <person name="Yang X."/>
            <person name="Young G."/>
            <person name="Yu Q."/>
            <person name="Zainoun J."/>
            <person name="Zembek L."/>
            <person name="Zimmer A."/>
            <person name="Lander E.S."/>
        </authorList>
    </citation>
    <scope>NUCLEOTIDE SEQUENCE [LARGE SCALE GENOMIC DNA]</scope>
    <source>
        <strain evidence="2">Boxer</strain>
    </source>
</reference>
<dbReference type="Ensembl" id="ENSCAFT00030032423.1">
    <property type="protein sequence ID" value="ENSCAFP00030028283.1"/>
    <property type="gene ID" value="ENSCAFG00030017605.1"/>
</dbReference>
<proteinExistence type="predicted"/>
<protein>
    <recommendedName>
        <fullName evidence="1">AP complex mu/sigma subunit domain-containing protein</fullName>
    </recommendedName>
</protein>
<evidence type="ECO:0000313" key="4">
    <source>
        <dbReference type="Ensembl" id="ENSCAFP00040039209.1"/>
    </source>
</evidence>
<evidence type="ECO:0000313" key="5">
    <source>
        <dbReference type="Proteomes" id="UP000002254"/>
    </source>
</evidence>
<evidence type="ECO:0000313" key="6">
    <source>
        <dbReference type="Proteomes" id="UP000694542"/>
    </source>
</evidence>
<dbReference type="Proteomes" id="UP000694429">
    <property type="component" value="Chromosome 35"/>
</dbReference>
<dbReference type="AlphaFoldDB" id="A0A8C0TNB0"/>
<dbReference type="Ensembl" id="ENSCAFT00040044879.1">
    <property type="protein sequence ID" value="ENSCAFP00040039209.1"/>
    <property type="gene ID" value="ENSCAFG00040024076.1"/>
</dbReference>